<evidence type="ECO:0000313" key="2">
    <source>
        <dbReference type="Proteomes" id="UP000054217"/>
    </source>
</evidence>
<sequence length="109" mass="13115">MGCVCVRVRVDPHVCVRNSRRCRMSRNLTMRIRARHREKHEMSYPNRSHPSFNFFFFLEPAPMETWALRRFCCPTSFSVKVVADRRVSAIQKWIVRTLLDYLKFYQSEA</sequence>
<reference evidence="2" key="2">
    <citation type="submission" date="2015-01" db="EMBL/GenBank/DDBJ databases">
        <title>Evolutionary Origins and Diversification of the Mycorrhizal Mutualists.</title>
        <authorList>
            <consortium name="DOE Joint Genome Institute"/>
            <consortium name="Mycorrhizal Genomics Consortium"/>
            <person name="Kohler A."/>
            <person name="Kuo A."/>
            <person name="Nagy L.G."/>
            <person name="Floudas D."/>
            <person name="Copeland A."/>
            <person name="Barry K.W."/>
            <person name="Cichocki N."/>
            <person name="Veneault-Fourrey C."/>
            <person name="LaButti K."/>
            <person name="Lindquist E.A."/>
            <person name="Lipzen A."/>
            <person name="Lundell T."/>
            <person name="Morin E."/>
            <person name="Murat C."/>
            <person name="Riley R."/>
            <person name="Ohm R."/>
            <person name="Sun H."/>
            <person name="Tunlid A."/>
            <person name="Henrissat B."/>
            <person name="Grigoriev I.V."/>
            <person name="Hibbett D.S."/>
            <person name="Martin F."/>
        </authorList>
    </citation>
    <scope>NUCLEOTIDE SEQUENCE [LARGE SCALE GENOMIC DNA]</scope>
    <source>
        <strain evidence="2">Marx 270</strain>
    </source>
</reference>
<reference evidence="1 2" key="1">
    <citation type="submission" date="2014-04" db="EMBL/GenBank/DDBJ databases">
        <authorList>
            <consortium name="DOE Joint Genome Institute"/>
            <person name="Kuo A."/>
            <person name="Kohler A."/>
            <person name="Costa M.D."/>
            <person name="Nagy L.G."/>
            <person name="Floudas D."/>
            <person name="Copeland A."/>
            <person name="Barry K.W."/>
            <person name="Cichocki N."/>
            <person name="Veneault-Fourrey C."/>
            <person name="LaButti K."/>
            <person name="Lindquist E.A."/>
            <person name="Lipzen A."/>
            <person name="Lundell T."/>
            <person name="Morin E."/>
            <person name="Murat C."/>
            <person name="Sun H."/>
            <person name="Tunlid A."/>
            <person name="Henrissat B."/>
            <person name="Grigoriev I.V."/>
            <person name="Hibbett D.S."/>
            <person name="Martin F."/>
            <person name="Nordberg H.P."/>
            <person name="Cantor M.N."/>
            <person name="Hua S.X."/>
        </authorList>
    </citation>
    <scope>NUCLEOTIDE SEQUENCE [LARGE SCALE GENOMIC DNA]</scope>
    <source>
        <strain evidence="1 2">Marx 270</strain>
    </source>
</reference>
<dbReference type="Proteomes" id="UP000054217">
    <property type="component" value="Unassembled WGS sequence"/>
</dbReference>
<gene>
    <name evidence="1" type="ORF">M404DRAFT_543920</name>
</gene>
<keyword evidence="2" id="KW-1185">Reference proteome</keyword>
<dbReference type="AlphaFoldDB" id="A0A0C3NUL2"/>
<dbReference type="InParanoid" id="A0A0C3NUL2"/>
<dbReference type="EMBL" id="KN831970">
    <property type="protein sequence ID" value="KIO04575.1"/>
    <property type="molecule type" value="Genomic_DNA"/>
</dbReference>
<protein>
    <submittedName>
        <fullName evidence="1">Uncharacterized protein</fullName>
    </submittedName>
</protein>
<evidence type="ECO:0000313" key="1">
    <source>
        <dbReference type="EMBL" id="KIO04575.1"/>
    </source>
</evidence>
<dbReference type="HOGENOM" id="CLU_2185051_0_0_1"/>
<name>A0A0C3NUL2_PISTI</name>
<organism evidence="1 2">
    <name type="scientific">Pisolithus tinctorius Marx 270</name>
    <dbReference type="NCBI Taxonomy" id="870435"/>
    <lineage>
        <taxon>Eukaryota</taxon>
        <taxon>Fungi</taxon>
        <taxon>Dikarya</taxon>
        <taxon>Basidiomycota</taxon>
        <taxon>Agaricomycotina</taxon>
        <taxon>Agaricomycetes</taxon>
        <taxon>Agaricomycetidae</taxon>
        <taxon>Boletales</taxon>
        <taxon>Sclerodermatineae</taxon>
        <taxon>Pisolithaceae</taxon>
        <taxon>Pisolithus</taxon>
    </lineage>
</organism>
<proteinExistence type="predicted"/>
<accession>A0A0C3NUL2</accession>